<dbReference type="RefSeq" id="XP_010441901.1">
    <property type="nucleotide sequence ID" value="XM_010443599.2"/>
</dbReference>
<evidence type="ECO:0000313" key="8">
    <source>
        <dbReference type="RefSeq" id="XP_010441895.1"/>
    </source>
</evidence>
<dbReference type="RefSeq" id="XP_010441887.1">
    <property type="nucleotide sequence ID" value="XM_010443585.2"/>
</dbReference>
<dbReference type="RefSeq" id="XP_010441872.1">
    <property type="nucleotide sequence ID" value="XM_010443570.2"/>
</dbReference>
<dbReference type="RefSeq" id="XP_010441908.1">
    <property type="nucleotide sequence ID" value="XM_010443606.2"/>
</dbReference>
<evidence type="ECO:0000313" key="7">
    <source>
        <dbReference type="RefSeq" id="XP_010441887.1"/>
    </source>
</evidence>
<keyword evidence="2" id="KW-1185">Reference proteome</keyword>
<accession>A0ABM0UJ42</accession>
<dbReference type="InterPro" id="IPR039313">
    <property type="entry name" value="HIT4"/>
</dbReference>
<dbReference type="RefSeq" id="XP_010441866.1">
    <property type="nucleotide sequence ID" value="XM_010443564.2"/>
</dbReference>
<reference evidence="2" key="1">
    <citation type="journal article" date="1997" name="Nucleic Acids Res.">
        <title>tRNAscan-SE: a program for improved detection of transfer RNA genes in genomic sequence.</title>
        <authorList>
            <person name="Lowe T.M."/>
            <person name="Eddy S.R."/>
        </authorList>
    </citation>
    <scope>NUCLEOTIDE SEQUENCE [LARGE SCALE GENOMIC DNA]</scope>
    <source>
        <strain evidence="2">r\DH55</strain>
    </source>
</reference>
<gene>
    <name evidence="3 4 5 6 7 8 9 10" type="primary">LOC104724970</name>
</gene>
<reference evidence="3 4" key="3">
    <citation type="submission" date="2025-05" db="UniProtKB">
        <authorList>
            <consortium name="RefSeq"/>
        </authorList>
    </citation>
    <scope>IDENTIFICATION</scope>
    <source>
        <tissue evidence="3 4">Leaf</tissue>
    </source>
</reference>
<evidence type="ECO:0000313" key="2">
    <source>
        <dbReference type="Proteomes" id="UP000694864"/>
    </source>
</evidence>
<dbReference type="GeneID" id="104724970"/>
<feature type="chain" id="PRO_5045021555" evidence="1">
    <location>
        <begin position="18"/>
        <end position="160"/>
    </location>
</feature>
<feature type="signal peptide" evidence="1">
    <location>
        <begin position="1"/>
        <end position="17"/>
    </location>
</feature>
<proteinExistence type="predicted"/>
<reference evidence="2" key="2">
    <citation type="journal article" date="2014" name="Nat. Commun.">
        <title>The emerging biofuel crop Camelina sativa retains a highly undifferentiated hexaploid genome structure.</title>
        <authorList>
            <person name="Kagale S."/>
            <person name="Koh C."/>
            <person name="Nixon J."/>
            <person name="Bollina V."/>
            <person name="Clarke W.E."/>
            <person name="Tuteja R."/>
            <person name="Spillane C."/>
            <person name="Robinson S.J."/>
            <person name="Links M.G."/>
            <person name="Clarke C."/>
            <person name="Higgins E.E."/>
            <person name="Huebert T."/>
            <person name="Sharpe A.G."/>
            <person name="Parkin I.A."/>
        </authorList>
    </citation>
    <scope>NUCLEOTIDE SEQUENCE [LARGE SCALE GENOMIC DNA]</scope>
    <source>
        <strain evidence="2">r\DH55</strain>
    </source>
</reference>
<dbReference type="RefSeq" id="XP_010441861.1">
    <property type="nucleotide sequence ID" value="XM_010443559.2"/>
</dbReference>
<name>A0ABM0UJ42_CAMSA</name>
<evidence type="ECO:0000256" key="1">
    <source>
        <dbReference type="SAM" id="SignalP"/>
    </source>
</evidence>
<dbReference type="PANTHER" id="PTHR33704:SF1">
    <property type="entry name" value="PROTEIN HEAT INTOLERANT 4-RELATED"/>
    <property type="match status" value="1"/>
</dbReference>
<keyword evidence="1" id="KW-0732">Signal</keyword>
<evidence type="ECO:0000313" key="5">
    <source>
        <dbReference type="RefSeq" id="XP_010441872.1"/>
    </source>
</evidence>
<evidence type="ECO:0000313" key="4">
    <source>
        <dbReference type="RefSeq" id="XP_010441866.1"/>
    </source>
</evidence>
<dbReference type="PANTHER" id="PTHR33704">
    <property type="entry name" value="PROTEIN HEAT INTOLERANT 4-RELATED"/>
    <property type="match status" value="1"/>
</dbReference>
<dbReference type="Proteomes" id="UP000694864">
    <property type="component" value="Chromosome 2"/>
</dbReference>
<evidence type="ECO:0000313" key="6">
    <source>
        <dbReference type="RefSeq" id="XP_010441881.1"/>
    </source>
</evidence>
<protein>
    <submittedName>
        <fullName evidence="3 4">Uncharacterized protein LOC104724970 isoform X1</fullName>
    </submittedName>
</protein>
<evidence type="ECO:0000313" key="10">
    <source>
        <dbReference type="RefSeq" id="XP_010441908.1"/>
    </source>
</evidence>
<sequence>MIKWASIVICTELFVICLQIESTIPPSDKIVVASVQGEVEEIIPMKDMKLDWVPYIPFGKGDRQVDKMDSQIFILGCTQRRSDHVKKFNYYFPYIDNPFKENETEQSTVVQITFPSEPPVVCEYDWAVNNLEELTDDLIKKETLLMDQKDEFNVKSKEVL</sequence>
<organism evidence="2 9">
    <name type="scientific">Camelina sativa</name>
    <name type="common">False flax</name>
    <name type="synonym">Myagrum sativum</name>
    <dbReference type="NCBI Taxonomy" id="90675"/>
    <lineage>
        <taxon>Eukaryota</taxon>
        <taxon>Viridiplantae</taxon>
        <taxon>Streptophyta</taxon>
        <taxon>Embryophyta</taxon>
        <taxon>Tracheophyta</taxon>
        <taxon>Spermatophyta</taxon>
        <taxon>Magnoliopsida</taxon>
        <taxon>eudicotyledons</taxon>
        <taxon>Gunneridae</taxon>
        <taxon>Pentapetalae</taxon>
        <taxon>rosids</taxon>
        <taxon>malvids</taxon>
        <taxon>Brassicales</taxon>
        <taxon>Brassicaceae</taxon>
        <taxon>Camelineae</taxon>
        <taxon>Camelina</taxon>
    </lineage>
</organism>
<evidence type="ECO:0000313" key="3">
    <source>
        <dbReference type="RefSeq" id="XP_010441861.1"/>
    </source>
</evidence>
<evidence type="ECO:0000313" key="9">
    <source>
        <dbReference type="RefSeq" id="XP_010441901.1"/>
    </source>
</evidence>
<dbReference type="RefSeq" id="XP_010441881.1">
    <property type="nucleotide sequence ID" value="XM_010443579.2"/>
</dbReference>
<dbReference type="RefSeq" id="XP_010441895.1">
    <property type="nucleotide sequence ID" value="XM_010443593.2"/>
</dbReference>